<keyword evidence="5" id="KW-0808">Transferase</keyword>
<keyword evidence="4" id="KW-0032">Aminotransferase</keyword>
<comment type="cofactor">
    <cofactor evidence="1">
        <name>pyridoxal 5'-phosphate</name>
        <dbReference type="ChEBI" id="CHEBI:597326"/>
    </cofactor>
</comment>
<evidence type="ECO:0000256" key="5">
    <source>
        <dbReference type="ARBA" id="ARBA00022679"/>
    </source>
</evidence>
<evidence type="ECO:0000256" key="4">
    <source>
        <dbReference type="ARBA" id="ARBA00022576"/>
    </source>
</evidence>
<dbReference type="CDD" id="cd00609">
    <property type="entry name" value="AAT_like"/>
    <property type="match status" value="1"/>
</dbReference>
<evidence type="ECO:0000256" key="3">
    <source>
        <dbReference type="ARBA" id="ARBA00011738"/>
    </source>
</evidence>
<dbReference type="EMBL" id="LAZR01000023">
    <property type="protein sequence ID" value="KKO04320.1"/>
    <property type="molecule type" value="Genomic_DNA"/>
</dbReference>
<comment type="caution">
    <text evidence="8">The sequence shown here is derived from an EMBL/GenBank/DDBJ whole genome shotgun (WGS) entry which is preliminary data.</text>
</comment>
<dbReference type="InterPro" id="IPR015421">
    <property type="entry name" value="PyrdxlP-dep_Trfase_major"/>
</dbReference>
<dbReference type="PRINTS" id="PR00799">
    <property type="entry name" value="TRANSAMINASE"/>
</dbReference>
<dbReference type="InterPro" id="IPR004839">
    <property type="entry name" value="Aminotransferase_I/II_large"/>
</dbReference>
<protein>
    <recommendedName>
        <fullName evidence="7">Aminotransferase class I/classII large domain-containing protein</fullName>
    </recommendedName>
</protein>
<dbReference type="InterPro" id="IPR000796">
    <property type="entry name" value="Asp_trans"/>
</dbReference>
<dbReference type="GO" id="GO:0004069">
    <property type="term" value="F:L-aspartate:2-oxoglutarate aminotransferase activity"/>
    <property type="evidence" value="ECO:0007669"/>
    <property type="project" value="TreeGrafter"/>
</dbReference>
<dbReference type="GO" id="GO:0042802">
    <property type="term" value="F:identical protein binding"/>
    <property type="evidence" value="ECO:0007669"/>
    <property type="project" value="TreeGrafter"/>
</dbReference>
<dbReference type="NCBIfam" id="NF006719">
    <property type="entry name" value="PRK09257.1"/>
    <property type="match status" value="1"/>
</dbReference>
<organism evidence="8">
    <name type="scientific">marine sediment metagenome</name>
    <dbReference type="NCBI Taxonomy" id="412755"/>
    <lineage>
        <taxon>unclassified sequences</taxon>
        <taxon>metagenomes</taxon>
        <taxon>ecological metagenomes</taxon>
    </lineage>
</organism>
<evidence type="ECO:0000313" key="8">
    <source>
        <dbReference type="EMBL" id="KKO04320.1"/>
    </source>
</evidence>
<comment type="similarity">
    <text evidence="2">Belongs to the class-I pyridoxal-phosphate-dependent aminotransferase family.</text>
</comment>
<dbReference type="GO" id="GO:0005829">
    <property type="term" value="C:cytosol"/>
    <property type="evidence" value="ECO:0007669"/>
    <property type="project" value="TreeGrafter"/>
</dbReference>
<dbReference type="AlphaFoldDB" id="A0A0F9VJW3"/>
<keyword evidence="6" id="KW-0663">Pyridoxal phosphate</keyword>
<name>A0A0F9VJW3_9ZZZZ</name>
<dbReference type="GO" id="GO:0033585">
    <property type="term" value="P:L-phenylalanine biosynthetic process from chorismate via phenylpyruvate"/>
    <property type="evidence" value="ECO:0007669"/>
    <property type="project" value="TreeGrafter"/>
</dbReference>
<dbReference type="SUPFAM" id="SSF53383">
    <property type="entry name" value="PLP-dependent transferases"/>
    <property type="match status" value="1"/>
</dbReference>
<proteinExistence type="inferred from homology"/>
<feature type="domain" description="Aminotransferase class I/classII large" evidence="7">
    <location>
        <begin position="27"/>
        <end position="390"/>
    </location>
</feature>
<evidence type="ECO:0000256" key="2">
    <source>
        <dbReference type="ARBA" id="ARBA00007441"/>
    </source>
</evidence>
<dbReference type="GO" id="GO:0030170">
    <property type="term" value="F:pyridoxal phosphate binding"/>
    <property type="evidence" value="ECO:0007669"/>
    <property type="project" value="InterPro"/>
</dbReference>
<dbReference type="GO" id="GO:0004838">
    <property type="term" value="F:L-tyrosine-2-oxoglutarate transaminase activity"/>
    <property type="evidence" value="ECO:0007669"/>
    <property type="project" value="TreeGrafter"/>
</dbReference>
<dbReference type="InterPro" id="IPR015422">
    <property type="entry name" value="PyrdxlP-dep_Trfase_small"/>
</dbReference>
<reference evidence="8" key="1">
    <citation type="journal article" date="2015" name="Nature">
        <title>Complex archaea that bridge the gap between prokaryotes and eukaryotes.</title>
        <authorList>
            <person name="Spang A."/>
            <person name="Saw J.H."/>
            <person name="Jorgensen S.L."/>
            <person name="Zaremba-Niedzwiedzka K."/>
            <person name="Martijn J."/>
            <person name="Lind A.E."/>
            <person name="van Eijk R."/>
            <person name="Schleper C."/>
            <person name="Guy L."/>
            <person name="Ettema T.J."/>
        </authorList>
    </citation>
    <scope>NUCLEOTIDE SEQUENCE</scope>
</reference>
<evidence type="ECO:0000256" key="1">
    <source>
        <dbReference type="ARBA" id="ARBA00001933"/>
    </source>
</evidence>
<dbReference type="Gene3D" id="3.40.640.10">
    <property type="entry name" value="Type I PLP-dependent aspartate aminotransferase-like (Major domain)"/>
    <property type="match status" value="1"/>
</dbReference>
<sequence>MLEVLETIPPDPILTLSEHFIKEVNPKKIDLGIGLYKDISNKTPIMGCVKIAEKKVINNLSADKIYKGSSGLNSFCEMISELLFSNKKELAQEGRVLSFQTIGGTGAIRLSAEIIHQINPERGIWVSNPTWDNHKDIFEYMGMKVYYYPYQGICGELDFQSMLESISIIPRGDVIILHGCGHNPTGIDIKKKQWSKILEVIKDRNLLPIIDMAYHGLAKGLQDDNYCIDLFSSQLDEMFISYSCSKNFGLYSDRIGALIVLTKDRNSCFKVKLQLSRLTRLSCSSPPIHGALIVNEILSSVELKKIWTDEITNMMIRARAARKLLLVESQRQNCARSFIEVGSGVGLFSIIPIKAEGIDILKNNFGIYMLNSGRINISGLNENNIEYFVSSAKPFMNK</sequence>
<accession>A0A0F9VJW3</accession>
<dbReference type="Gene3D" id="3.90.1150.10">
    <property type="entry name" value="Aspartate Aminotransferase, domain 1"/>
    <property type="match status" value="1"/>
</dbReference>
<gene>
    <name evidence="8" type="ORF">LCGC14_0086780</name>
</gene>
<dbReference type="PANTHER" id="PTHR11879:SF22">
    <property type="entry name" value="ASPARTATE AMINOTRANSFERASE, MITOCHONDRIAL"/>
    <property type="match status" value="1"/>
</dbReference>
<evidence type="ECO:0000256" key="6">
    <source>
        <dbReference type="ARBA" id="ARBA00022898"/>
    </source>
</evidence>
<dbReference type="Pfam" id="PF00155">
    <property type="entry name" value="Aminotran_1_2"/>
    <property type="match status" value="1"/>
</dbReference>
<evidence type="ECO:0000259" key="7">
    <source>
        <dbReference type="Pfam" id="PF00155"/>
    </source>
</evidence>
<dbReference type="InterPro" id="IPR015424">
    <property type="entry name" value="PyrdxlP-dep_Trfase"/>
</dbReference>
<dbReference type="PANTHER" id="PTHR11879">
    <property type="entry name" value="ASPARTATE AMINOTRANSFERASE"/>
    <property type="match status" value="1"/>
</dbReference>
<comment type="subunit">
    <text evidence="3">Homodimer.</text>
</comment>